<feature type="transmembrane region" description="Helical" evidence="1">
    <location>
        <begin position="104"/>
        <end position="127"/>
    </location>
</feature>
<evidence type="ECO:0000313" key="2">
    <source>
        <dbReference type="EMBL" id="KAK3771148.1"/>
    </source>
</evidence>
<keyword evidence="1" id="KW-0812">Transmembrane</keyword>
<feature type="transmembrane region" description="Helical" evidence="1">
    <location>
        <begin position="6"/>
        <end position="24"/>
    </location>
</feature>
<keyword evidence="1" id="KW-0472">Membrane</keyword>
<dbReference type="Proteomes" id="UP001283361">
    <property type="component" value="Unassembled WGS sequence"/>
</dbReference>
<gene>
    <name evidence="2" type="ORF">RRG08_034163</name>
</gene>
<evidence type="ECO:0000256" key="1">
    <source>
        <dbReference type="SAM" id="Phobius"/>
    </source>
</evidence>
<sequence length="166" mass="18326">MTMDGPFFPFIVIFMALIGSRELVVTLASDEIRDNGISPGFTRPSDVNTSDAPSKLECLQLDTAILPPANIRHVMEDIYTSLTVNRSTTSLSRRRCQSASDPRVSSMCVAGFSCGIITAVLTVVAIMDILNCLQPYWSSKRNSRTNKHRGFGNKGVTLRCRKHDEV</sequence>
<comment type="caution">
    <text evidence="2">The sequence shown here is derived from an EMBL/GenBank/DDBJ whole genome shotgun (WGS) entry which is preliminary data.</text>
</comment>
<name>A0AAE1DIZ5_9GAST</name>
<reference evidence="2" key="1">
    <citation type="journal article" date="2023" name="G3 (Bethesda)">
        <title>A reference genome for the long-term kleptoplast-retaining sea slug Elysia crispata morphotype clarki.</title>
        <authorList>
            <person name="Eastman K.E."/>
            <person name="Pendleton A.L."/>
            <person name="Shaikh M.A."/>
            <person name="Suttiyut T."/>
            <person name="Ogas R."/>
            <person name="Tomko P."/>
            <person name="Gavelis G."/>
            <person name="Widhalm J.R."/>
            <person name="Wisecaver J.H."/>
        </authorList>
    </citation>
    <scope>NUCLEOTIDE SEQUENCE</scope>
    <source>
        <strain evidence="2">ECLA1</strain>
    </source>
</reference>
<keyword evidence="3" id="KW-1185">Reference proteome</keyword>
<proteinExistence type="predicted"/>
<accession>A0AAE1DIZ5</accession>
<dbReference type="AlphaFoldDB" id="A0AAE1DIZ5"/>
<organism evidence="2 3">
    <name type="scientific">Elysia crispata</name>
    <name type="common">lettuce slug</name>
    <dbReference type="NCBI Taxonomy" id="231223"/>
    <lineage>
        <taxon>Eukaryota</taxon>
        <taxon>Metazoa</taxon>
        <taxon>Spiralia</taxon>
        <taxon>Lophotrochozoa</taxon>
        <taxon>Mollusca</taxon>
        <taxon>Gastropoda</taxon>
        <taxon>Heterobranchia</taxon>
        <taxon>Euthyneura</taxon>
        <taxon>Panpulmonata</taxon>
        <taxon>Sacoglossa</taxon>
        <taxon>Placobranchoidea</taxon>
        <taxon>Plakobranchidae</taxon>
        <taxon>Elysia</taxon>
    </lineage>
</organism>
<evidence type="ECO:0000313" key="3">
    <source>
        <dbReference type="Proteomes" id="UP001283361"/>
    </source>
</evidence>
<dbReference type="EMBL" id="JAWDGP010003771">
    <property type="protein sequence ID" value="KAK3771148.1"/>
    <property type="molecule type" value="Genomic_DNA"/>
</dbReference>
<keyword evidence="1" id="KW-1133">Transmembrane helix</keyword>
<protein>
    <submittedName>
        <fullName evidence="2">Uncharacterized protein</fullName>
    </submittedName>
</protein>